<dbReference type="PANTHER" id="PTHR23530">
    <property type="entry name" value="TRANSPORT PROTEIN-RELATED"/>
    <property type="match status" value="1"/>
</dbReference>
<dbReference type="Proteomes" id="UP000035651">
    <property type="component" value="Chromosome"/>
</dbReference>
<keyword evidence="3 5" id="KW-1133">Transmembrane helix</keyword>
<evidence type="ECO:0000256" key="2">
    <source>
        <dbReference type="ARBA" id="ARBA00022692"/>
    </source>
</evidence>
<dbReference type="InterPro" id="IPR005829">
    <property type="entry name" value="Sugar_transporter_CS"/>
</dbReference>
<evidence type="ECO:0000313" key="6">
    <source>
        <dbReference type="EMBL" id="AKM30572.1"/>
    </source>
</evidence>
<gene>
    <name evidence="6" type="ORF">AB870_11325</name>
</gene>
<dbReference type="Gene3D" id="1.20.1250.20">
    <property type="entry name" value="MFS general substrate transporter like domains"/>
    <property type="match status" value="1"/>
</dbReference>
<proteinExistence type="predicted"/>
<evidence type="ECO:0000256" key="5">
    <source>
        <dbReference type="SAM" id="Phobius"/>
    </source>
</evidence>
<dbReference type="PATRIC" id="fig|656179.3.peg.2404"/>
<dbReference type="EMBL" id="CP011807">
    <property type="protein sequence ID" value="AKM30572.1"/>
    <property type="molecule type" value="Genomic_DNA"/>
</dbReference>
<feature type="transmembrane region" description="Helical" evidence="5">
    <location>
        <begin position="257"/>
        <end position="276"/>
    </location>
</feature>
<feature type="transmembrane region" description="Helical" evidence="5">
    <location>
        <begin position="103"/>
        <end position="129"/>
    </location>
</feature>
<evidence type="ECO:0000256" key="1">
    <source>
        <dbReference type="ARBA" id="ARBA00004141"/>
    </source>
</evidence>
<feature type="transmembrane region" description="Helical" evidence="5">
    <location>
        <begin position="141"/>
        <end position="162"/>
    </location>
</feature>
<dbReference type="KEGG" id="pfg:AB870_11325"/>
<dbReference type="RefSeq" id="WP_047906411.1">
    <property type="nucleotide sequence ID" value="NZ_CP011807.3"/>
</dbReference>
<comment type="subcellular location">
    <subcellularLocation>
        <location evidence="1">Membrane</location>
        <topology evidence="1">Multi-pass membrane protein</topology>
    </subcellularLocation>
</comment>
<reference evidence="6" key="1">
    <citation type="submission" date="2016-06" db="EMBL/GenBank/DDBJ databases">
        <title>Complete Genome Sequence of Pandoraea faecigallinarum DSM-23572.</title>
        <authorList>
            <person name="Yong D."/>
            <person name="Ee R."/>
            <person name="Lim Y.-L."/>
            <person name="Yin W.-F."/>
            <person name="Chan K.-G."/>
        </authorList>
    </citation>
    <scope>NUCLEOTIDE SEQUENCE</scope>
    <source>
        <strain evidence="6">DSM 23572</strain>
    </source>
</reference>
<keyword evidence="2 5" id="KW-0812">Transmembrane</keyword>
<evidence type="ECO:0000256" key="4">
    <source>
        <dbReference type="ARBA" id="ARBA00023136"/>
    </source>
</evidence>
<evidence type="ECO:0000256" key="3">
    <source>
        <dbReference type="ARBA" id="ARBA00022989"/>
    </source>
</evidence>
<feature type="transmembrane region" description="Helical" evidence="5">
    <location>
        <begin position="223"/>
        <end position="241"/>
    </location>
</feature>
<evidence type="ECO:0000313" key="7">
    <source>
        <dbReference type="Proteomes" id="UP000035651"/>
    </source>
</evidence>
<protein>
    <recommendedName>
        <fullName evidence="8">Major facilitator superfamily (MFS) profile domain-containing protein</fullName>
    </recommendedName>
</protein>
<dbReference type="GO" id="GO:0022857">
    <property type="term" value="F:transmembrane transporter activity"/>
    <property type="evidence" value="ECO:0007669"/>
    <property type="project" value="InterPro"/>
</dbReference>
<feature type="transmembrane region" description="Helical" evidence="5">
    <location>
        <begin position="381"/>
        <end position="400"/>
    </location>
</feature>
<dbReference type="Pfam" id="PF07690">
    <property type="entry name" value="MFS_1"/>
    <property type="match status" value="1"/>
</dbReference>
<accession>A0A0H3WS05</accession>
<feature type="transmembrane region" description="Helical" evidence="5">
    <location>
        <begin position="22"/>
        <end position="43"/>
    </location>
</feature>
<dbReference type="SUPFAM" id="SSF103473">
    <property type="entry name" value="MFS general substrate transporter"/>
    <property type="match status" value="1"/>
</dbReference>
<dbReference type="InterPro" id="IPR036259">
    <property type="entry name" value="MFS_trans_sf"/>
</dbReference>
<dbReference type="PANTHER" id="PTHR23530:SF1">
    <property type="entry name" value="PERMEASE, MAJOR FACILITATOR SUPERFAMILY-RELATED"/>
    <property type="match status" value="1"/>
</dbReference>
<dbReference type="PROSITE" id="PS00216">
    <property type="entry name" value="SUGAR_TRANSPORT_1"/>
    <property type="match status" value="1"/>
</dbReference>
<feature type="transmembrane region" description="Helical" evidence="5">
    <location>
        <begin position="168"/>
        <end position="188"/>
    </location>
</feature>
<dbReference type="AlphaFoldDB" id="A0A0H3WS05"/>
<feature type="transmembrane region" description="Helical" evidence="5">
    <location>
        <begin position="349"/>
        <end position="369"/>
    </location>
</feature>
<dbReference type="InterPro" id="IPR053160">
    <property type="entry name" value="MFS_DHA3_Transporter"/>
</dbReference>
<feature type="transmembrane region" description="Helical" evidence="5">
    <location>
        <begin position="49"/>
        <end position="67"/>
    </location>
</feature>
<sequence length="415" mass="44463">MTDSVTWTADLRRWRTLALTQAALGPEIFSMAILVLFFLEYAGFSFAEFSSFTASLFILGWLMEVPAGALADRFGRKRCLILGNAIYCAAMLLLIVAKASVPLAVIALMYAAGSSLASGTFQAMMYEAFAARDAIPAFHAVVARTTGVGLWSAAAAAAIGGWMASYSLVLPLMLDAIVLAGLTLFLLWRVPVQPPHTINAREAQTFSHMLGSALQVAVSSRTWCLLALGFAVTFACIRASFNTYQPLMLGAGIPVEYFGMTFSALVVVGGIVASLFSKAPKAWLDSGTVDFAIVALFMAALAPLFLPATSPIALLASIAAHQLIRGIFPSYYSYRLNREIPEALSARTTMLSIANLIRALFTAATVYGVGELTQVYDFASAYRWLNVGALVALTLLVVTIRWPQSHAAAAHTSNR</sequence>
<organism evidence="6 7">
    <name type="scientific">Pandoraea faecigallinarum</name>
    <dbReference type="NCBI Taxonomy" id="656179"/>
    <lineage>
        <taxon>Bacteria</taxon>
        <taxon>Pseudomonadati</taxon>
        <taxon>Pseudomonadota</taxon>
        <taxon>Betaproteobacteria</taxon>
        <taxon>Burkholderiales</taxon>
        <taxon>Burkholderiaceae</taxon>
        <taxon>Pandoraea</taxon>
    </lineage>
</organism>
<evidence type="ECO:0008006" key="8">
    <source>
        <dbReference type="Google" id="ProtNLM"/>
    </source>
</evidence>
<dbReference type="CDD" id="cd06174">
    <property type="entry name" value="MFS"/>
    <property type="match status" value="1"/>
</dbReference>
<dbReference type="GO" id="GO:0016020">
    <property type="term" value="C:membrane"/>
    <property type="evidence" value="ECO:0007669"/>
    <property type="project" value="UniProtKB-SubCell"/>
</dbReference>
<keyword evidence="7" id="KW-1185">Reference proteome</keyword>
<keyword evidence="4 5" id="KW-0472">Membrane</keyword>
<name>A0A0H3WS05_9BURK</name>
<dbReference type="InterPro" id="IPR011701">
    <property type="entry name" value="MFS"/>
</dbReference>